<evidence type="ECO:0000313" key="5">
    <source>
        <dbReference type="EMBL" id="KAJ7202035.1"/>
    </source>
</evidence>
<comment type="caution">
    <text evidence="5">The sequence shown here is derived from an EMBL/GenBank/DDBJ whole genome shotgun (WGS) entry which is preliminary data.</text>
</comment>
<gene>
    <name evidence="5" type="ORF">GGX14DRAFT_570934</name>
</gene>
<dbReference type="PANTHER" id="PTHR33365:SF4">
    <property type="entry name" value="CYCLOCHLOROTINE BIOSYNTHESIS PROTEIN O"/>
    <property type="match status" value="1"/>
</dbReference>
<organism evidence="5 6">
    <name type="scientific">Mycena pura</name>
    <dbReference type="NCBI Taxonomy" id="153505"/>
    <lineage>
        <taxon>Eukaryota</taxon>
        <taxon>Fungi</taxon>
        <taxon>Dikarya</taxon>
        <taxon>Basidiomycota</taxon>
        <taxon>Agaricomycotina</taxon>
        <taxon>Agaricomycetes</taxon>
        <taxon>Agaricomycetidae</taxon>
        <taxon>Agaricales</taxon>
        <taxon>Marasmiineae</taxon>
        <taxon>Mycenaceae</taxon>
        <taxon>Mycena</taxon>
    </lineage>
</organism>
<feature type="compositionally biased region" description="Polar residues" evidence="3">
    <location>
        <begin position="274"/>
        <end position="284"/>
    </location>
</feature>
<accession>A0AAD6Y575</accession>
<evidence type="ECO:0000256" key="3">
    <source>
        <dbReference type="SAM" id="MobiDB-lite"/>
    </source>
</evidence>
<comment type="similarity">
    <text evidence="2">Belongs to the ustYa family.</text>
</comment>
<feature type="region of interest" description="Disordered" evidence="3">
    <location>
        <begin position="269"/>
        <end position="293"/>
    </location>
</feature>
<comment type="pathway">
    <text evidence="1">Mycotoxin biosynthesis.</text>
</comment>
<keyword evidence="6" id="KW-1185">Reference proteome</keyword>
<proteinExistence type="inferred from homology"/>
<evidence type="ECO:0000256" key="4">
    <source>
        <dbReference type="SAM" id="Phobius"/>
    </source>
</evidence>
<dbReference type="PANTHER" id="PTHR33365">
    <property type="entry name" value="YALI0B05434P"/>
    <property type="match status" value="1"/>
</dbReference>
<evidence type="ECO:0000256" key="2">
    <source>
        <dbReference type="ARBA" id="ARBA00035112"/>
    </source>
</evidence>
<evidence type="ECO:0000313" key="6">
    <source>
        <dbReference type="Proteomes" id="UP001219525"/>
    </source>
</evidence>
<feature type="transmembrane region" description="Helical" evidence="4">
    <location>
        <begin position="43"/>
        <end position="62"/>
    </location>
</feature>
<dbReference type="Pfam" id="PF11807">
    <property type="entry name" value="UstYa"/>
    <property type="match status" value="1"/>
</dbReference>
<name>A0AAD6Y575_9AGAR</name>
<keyword evidence="4" id="KW-1133">Transmembrane helix</keyword>
<dbReference type="InterPro" id="IPR021765">
    <property type="entry name" value="UstYa-like"/>
</dbReference>
<dbReference type="GO" id="GO:0043386">
    <property type="term" value="P:mycotoxin biosynthetic process"/>
    <property type="evidence" value="ECO:0007669"/>
    <property type="project" value="InterPro"/>
</dbReference>
<sequence>MSKEQEYHPLISDPADDIDADPSPLGPSSWTARWTSKITRGMLAGLLTVETVALVISIVTLFKRVPHPTCTVPASSQRVLYSPALSAVEHEVQVYNVGFTGDLSPFQRPSSPKLDQMWSDLYNFGISRITKEEAAQLPNKTHAIPGDPGHYIAELDVFHNLHCLNKVRMALDPDYYPDWRISTTNNHIPSQKNATEHVGHCIDWIRQSIMCTGDTSVIVWQWENWVNASIVKGNVAHTCRKFDKLQEWAKDRMLLKAYDPTVHIEDDIVDRNSTRPIPTQQNSDYKPGPISPE</sequence>
<feature type="region of interest" description="Disordered" evidence="3">
    <location>
        <begin position="1"/>
        <end position="27"/>
    </location>
</feature>
<dbReference type="EMBL" id="JARJCW010000056">
    <property type="protein sequence ID" value="KAJ7202035.1"/>
    <property type="molecule type" value="Genomic_DNA"/>
</dbReference>
<reference evidence="5" key="1">
    <citation type="submission" date="2023-03" db="EMBL/GenBank/DDBJ databases">
        <title>Massive genome expansion in bonnet fungi (Mycena s.s.) driven by repeated elements and novel gene families across ecological guilds.</title>
        <authorList>
            <consortium name="Lawrence Berkeley National Laboratory"/>
            <person name="Harder C.B."/>
            <person name="Miyauchi S."/>
            <person name="Viragh M."/>
            <person name="Kuo A."/>
            <person name="Thoen E."/>
            <person name="Andreopoulos B."/>
            <person name="Lu D."/>
            <person name="Skrede I."/>
            <person name="Drula E."/>
            <person name="Henrissat B."/>
            <person name="Morin E."/>
            <person name="Kohler A."/>
            <person name="Barry K."/>
            <person name="LaButti K."/>
            <person name="Morin E."/>
            <person name="Salamov A."/>
            <person name="Lipzen A."/>
            <person name="Mereny Z."/>
            <person name="Hegedus B."/>
            <person name="Baldrian P."/>
            <person name="Stursova M."/>
            <person name="Weitz H."/>
            <person name="Taylor A."/>
            <person name="Grigoriev I.V."/>
            <person name="Nagy L.G."/>
            <person name="Martin F."/>
            <person name="Kauserud H."/>
        </authorList>
    </citation>
    <scope>NUCLEOTIDE SEQUENCE</scope>
    <source>
        <strain evidence="5">9144</strain>
    </source>
</reference>
<dbReference type="Proteomes" id="UP001219525">
    <property type="component" value="Unassembled WGS sequence"/>
</dbReference>
<evidence type="ECO:0000256" key="1">
    <source>
        <dbReference type="ARBA" id="ARBA00004685"/>
    </source>
</evidence>
<evidence type="ECO:0008006" key="7">
    <source>
        <dbReference type="Google" id="ProtNLM"/>
    </source>
</evidence>
<dbReference type="AlphaFoldDB" id="A0AAD6Y575"/>
<keyword evidence="4" id="KW-0812">Transmembrane</keyword>
<keyword evidence="4" id="KW-0472">Membrane</keyword>
<protein>
    <recommendedName>
        <fullName evidence="7">Tat pathway signal sequence</fullName>
    </recommendedName>
</protein>